<dbReference type="Gene3D" id="3.40.50.720">
    <property type="entry name" value="NAD(P)-binding Rossmann-like Domain"/>
    <property type="match status" value="2"/>
</dbReference>
<dbReference type="PANTHER" id="PTHR43333">
    <property type="entry name" value="2-HACID_DH_C DOMAIN-CONTAINING PROTEIN"/>
    <property type="match status" value="1"/>
</dbReference>
<evidence type="ECO:0000259" key="5">
    <source>
        <dbReference type="Pfam" id="PF02826"/>
    </source>
</evidence>
<proteinExistence type="inferred from homology"/>
<dbReference type="RefSeq" id="WP_192540433.1">
    <property type="nucleotide sequence ID" value="NZ_CASHZX010000002.1"/>
</dbReference>
<keyword evidence="1 3" id="KW-0560">Oxidoreductase</keyword>
<organism evidence="6 7">
    <name type="scientific">Pseudoalteromonas prydzensis</name>
    <dbReference type="NCBI Taxonomy" id="182141"/>
    <lineage>
        <taxon>Bacteria</taxon>
        <taxon>Pseudomonadati</taxon>
        <taxon>Pseudomonadota</taxon>
        <taxon>Gammaproteobacteria</taxon>
        <taxon>Alteromonadales</taxon>
        <taxon>Pseudoalteromonadaceae</taxon>
        <taxon>Pseudoalteromonas</taxon>
    </lineage>
</organism>
<dbReference type="InterPro" id="IPR006140">
    <property type="entry name" value="D-isomer_DH_NAD-bd"/>
</dbReference>
<evidence type="ECO:0000259" key="4">
    <source>
        <dbReference type="Pfam" id="PF00389"/>
    </source>
</evidence>
<feature type="domain" description="D-isomer specific 2-hydroxyacid dehydrogenase catalytic" evidence="4">
    <location>
        <begin position="35"/>
        <end position="300"/>
    </location>
</feature>
<comment type="similarity">
    <text evidence="3">Belongs to the D-isomer specific 2-hydroxyacid dehydrogenase family.</text>
</comment>
<sequence length="306" mass="34006">MHVLVAISGRDCSKIIAALAAKLPDITISQWPDCENLTDVEFVIAWLAPAQMWPQLPNLKAVSSFGAGVDSIDMNLIPDSVAVTRIVDDNLAEDMAEYVLTHTLAHKLRLKEYFIKQQNQLWQPKRAFKHQHVAMLGFGELGQRCVQRLVANNFSVTAFSQSPKDIAGVNSIHQRSDLAKALPRADYLVCLLPLTAQTKGFINRDLLAQLPPHAVVINVARGQHVVEEDLLWALDNQVIRAATLDVFEDEPLAAEHPFWHHPAITITPHCAALSDVDSVTQQIAENVQRLQTGNKLINKVDRTKGY</sequence>
<accession>A0ABR9FH41</accession>
<gene>
    <name evidence="6" type="ORF">EI167_01500</name>
</gene>
<dbReference type="InterPro" id="IPR006139">
    <property type="entry name" value="D-isomer_2_OHA_DH_cat_dom"/>
</dbReference>
<dbReference type="SUPFAM" id="SSF51735">
    <property type="entry name" value="NAD(P)-binding Rossmann-fold domains"/>
    <property type="match status" value="1"/>
</dbReference>
<evidence type="ECO:0000256" key="1">
    <source>
        <dbReference type="ARBA" id="ARBA00023002"/>
    </source>
</evidence>
<dbReference type="CDD" id="cd12164">
    <property type="entry name" value="GDH_like_2"/>
    <property type="match status" value="1"/>
</dbReference>
<dbReference type="SUPFAM" id="SSF52283">
    <property type="entry name" value="Formate/glycerate dehydrogenase catalytic domain-like"/>
    <property type="match status" value="1"/>
</dbReference>
<dbReference type="EMBL" id="RRZA01000003">
    <property type="protein sequence ID" value="MBE0456142.1"/>
    <property type="molecule type" value="Genomic_DNA"/>
</dbReference>
<keyword evidence="7" id="KW-1185">Reference proteome</keyword>
<dbReference type="PANTHER" id="PTHR43333:SF1">
    <property type="entry name" value="D-ISOMER SPECIFIC 2-HYDROXYACID DEHYDROGENASE NAD-BINDING DOMAIN-CONTAINING PROTEIN"/>
    <property type="match status" value="1"/>
</dbReference>
<dbReference type="InterPro" id="IPR036291">
    <property type="entry name" value="NAD(P)-bd_dom_sf"/>
</dbReference>
<feature type="domain" description="D-isomer specific 2-hydroxyacid dehydrogenase NAD-binding" evidence="5">
    <location>
        <begin position="103"/>
        <end position="271"/>
    </location>
</feature>
<keyword evidence="2" id="KW-0520">NAD</keyword>
<protein>
    <submittedName>
        <fullName evidence="6">Glyoxylate/hydroxypyruvate reductase A</fullName>
    </submittedName>
</protein>
<dbReference type="Pfam" id="PF02826">
    <property type="entry name" value="2-Hacid_dh_C"/>
    <property type="match status" value="1"/>
</dbReference>
<evidence type="ECO:0000313" key="7">
    <source>
        <dbReference type="Proteomes" id="UP000707245"/>
    </source>
</evidence>
<evidence type="ECO:0000313" key="6">
    <source>
        <dbReference type="EMBL" id="MBE0456142.1"/>
    </source>
</evidence>
<comment type="caution">
    <text evidence="6">The sequence shown here is derived from an EMBL/GenBank/DDBJ whole genome shotgun (WGS) entry which is preliminary data.</text>
</comment>
<dbReference type="Pfam" id="PF00389">
    <property type="entry name" value="2-Hacid_dh"/>
    <property type="match status" value="1"/>
</dbReference>
<evidence type="ECO:0000256" key="3">
    <source>
        <dbReference type="RuleBase" id="RU003719"/>
    </source>
</evidence>
<reference evidence="6 7" key="1">
    <citation type="submission" date="2020-07" db="EMBL/GenBank/DDBJ databases">
        <title>Halophilic bacteria isolated from french cheeses.</title>
        <authorList>
            <person name="Kothe C.I."/>
            <person name="Farah-Kraiem B."/>
            <person name="Renault P."/>
            <person name="Dridi B."/>
        </authorList>
    </citation>
    <scope>NUCLEOTIDE SEQUENCE [LARGE SCALE GENOMIC DNA]</scope>
    <source>
        <strain evidence="6 7">FME14</strain>
    </source>
</reference>
<evidence type="ECO:0000256" key="2">
    <source>
        <dbReference type="ARBA" id="ARBA00023027"/>
    </source>
</evidence>
<dbReference type="Proteomes" id="UP000707245">
    <property type="component" value="Unassembled WGS sequence"/>
</dbReference>
<name>A0ABR9FH41_9GAMM</name>